<evidence type="ECO:0000256" key="1">
    <source>
        <dbReference type="ARBA" id="ARBA00002123"/>
    </source>
</evidence>
<feature type="domain" description="Peptidase M16 N-terminal" evidence="6">
    <location>
        <begin position="59"/>
        <end position="207"/>
    </location>
</feature>
<name>A0A2R5GCH9_9STRA</name>
<evidence type="ECO:0000259" key="6">
    <source>
        <dbReference type="Pfam" id="PF00675"/>
    </source>
</evidence>
<sequence>MLSVTSGRAAARKVLGMNIRGLASQPSLDVEFPGMPELTPASNKTKPETKVTTLPNGLRVASEETFGQVTALGMFVDAGSRYETDANNGVSHLMEHMAFKSTENRSHLRLVRDIEDIGGQMAAASAREFMIFQGECLRDYVENAVDILSDTIVRPKLAPWDIDEQRKVIGYDLENMEANAQSVLTELLHEAAYGSETPLGRSLWCPERNLSKLGEDDLRAYLQTHFTAPRMVLSAAGVEHDRLVDLASKYFEDLPTKPANGVDPITETAKYRGGERRQSADSPLTHVTLVFDAGGWKSDDLVDVCTLHMLLGGGGSFSAGGPGKGMYSRLYTNVLIKHQWVDSATAFNCMYNDGGLLGIYGTCAPQDAGRLVDVMAGELLDAASKAPTAEETERAKNQLKSSVLMKLESRQVLFEDIGRQILTYGKHESAADLCKRIDAVTPETLQKAAQKCLKSAATIASFGDVSAVPSYDAVANKFK</sequence>
<evidence type="ECO:0000256" key="2">
    <source>
        <dbReference type="ARBA" id="ARBA00007261"/>
    </source>
</evidence>
<dbReference type="PANTHER" id="PTHR11851">
    <property type="entry name" value="METALLOPROTEASE"/>
    <property type="match status" value="1"/>
</dbReference>
<dbReference type="OrthoDB" id="10251424at2759"/>
<dbReference type="InterPro" id="IPR011249">
    <property type="entry name" value="Metalloenz_LuxS/M16"/>
</dbReference>
<dbReference type="SUPFAM" id="SSF63411">
    <property type="entry name" value="LuxS/MPP-like metallohydrolase"/>
    <property type="match status" value="2"/>
</dbReference>
<dbReference type="InterPro" id="IPR011765">
    <property type="entry name" value="Pept_M16_N"/>
</dbReference>
<feature type="domain" description="Peptidase M16 C-terminal" evidence="7">
    <location>
        <begin position="215"/>
        <end position="399"/>
    </location>
</feature>
<dbReference type="InterPro" id="IPR050361">
    <property type="entry name" value="MPP/UQCRC_Complex"/>
</dbReference>
<dbReference type="GO" id="GO:0046872">
    <property type="term" value="F:metal ion binding"/>
    <property type="evidence" value="ECO:0007669"/>
    <property type="project" value="InterPro"/>
</dbReference>
<keyword evidence="9" id="KW-1185">Reference proteome</keyword>
<reference evidence="8 9" key="1">
    <citation type="submission" date="2017-12" db="EMBL/GenBank/DDBJ databases">
        <title>Sequencing, de novo assembly and annotation of complete genome of a new Thraustochytrid species, strain FCC1311.</title>
        <authorList>
            <person name="Sedici K."/>
            <person name="Godart F."/>
            <person name="Aiese Cigliano R."/>
            <person name="Sanseverino W."/>
            <person name="Barakat M."/>
            <person name="Ortet P."/>
            <person name="Marechal E."/>
            <person name="Cagnac O."/>
            <person name="Amato A."/>
        </authorList>
    </citation>
    <scope>NUCLEOTIDE SEQUENCE [LARGE SCALE GENOMIC DNA]</scope>
</reference>
<comment type="caution">
    <text evidence="8">The sequence shown here is derived from an EMBL/GenBank/DDBJ whole genome shotgun (WGS) entry which is preliminary data.</text>
</comment>
<protein>
    <recommendedName>
        <fullName evidence="3">Alpha-MPP</fullName>
    </recommendedName>
    <alternativeName>
        <fullName evidence="4">Inactive zinc metalloprotease alpha</fullName>
    </alternativeName>
</protein>
<dbReference type="InterPro" id="IPR001431">
    <property type="entry name" value="Pept_M16_Zn_BS"/>
</dbReference>
<dbReference type="Pfam" id="PF05193">
    <property type="entry name" value="Peptidase_M16_C"/>
    <property type="match status" value="1"/>
</dbReference>
<dbReference type="PROSITE" id="PS00143">
    <property type="entry name" value="INSULINASE"/>
    <property type="match status" value="1"/>
</dbReference>
<dbReference type="Pfam" id="PF00675">
    <property type="entry name" value="Peptidase_M16"/>
    <property type="match status" value="1"/>
</dbReference>
<dbReference type="InParanoid" id="A0A2R5GCH9"/>
<gene>
    <name evidence="8" type="ORF">FCC1311_049072</name>
</gene>
<evidence type="ECO:0000259" key="7">
    <source>
        <dbReference type="Pfam" id="PF05193"/>
    </source>
</evidence>
<evidence type="ECO:0000256" key="4">
    <source>
        <dbReference type="ARBA" id="ARBA00032315"/>
    </source>
</evidence>
<evidence type="ECO:0000313" key="9">
    <source>
        <dbReference type="Proteomes" id="UP000241890"/>
    </source>
</evidence>
<proteinExistence type="inferred from homology"/>
<evidence type="ECO:0000256" key="5">
    <source>
        <dbReference type="RuleBase" id="RU004447"/>
    </source>
</evidence>
<comment type="similarity">
    <text evidence="2 5">Belongs to the peptidase M16 family.</text>
</comment>
<organism evidence="8 9">
    <name type="scientific">Hondaea fermentalgiana</name>
    <dbReference type="NCBI Taxonomy" id="2315210"/>
    <lineage>
        <taxon>Eukaryota</taxon>
        <taxon>Sar</taxon>
        <taxon>Stramenopiles</taxon>
        <taxon>Bigyra</taxon>
        <taxon>Labyrinthulomycetes</taxon>
        <taxon>Thraustochytrida</taxon>
        <taxon>Thraustochytriidae</taxon>
        <taxon>Hondaea</taxon>
    </lineage>
</organism>
<dbReference type="GO" id="GO:0004222">
    <property type="term" value="F:metalloendopeptidase activity"/>
    <property type="evidence" value="ECO:0007669"/>
    <property type="project" value="InterPro"/>
</dbReference>
<comment type="function">
    <text evidence="1">Substrate recognition and binding subunit of the essential mitochondrial processing protease (MPP), which cleaves the mitochondrial sequence off newly imported precursors proteins.</text>
</comment>
<dbReference type="GO" id="GO:0005739">
    <property type="term" value="C:mitochondrion"/>
    <property type="evidence" value="ECO:0007669"/>
    <property type="project" value="TreeGrafter"/>
</dbReference>
<dbReference type="GO" id="GO:0006508">
    <property type="term" value="P:proteolysis"/>
    <property type="evidence" value="ECO:0007669"/>
    <property type="project" value="InterPro"/>
</dbReference>
<evidence type="ECO:0000313" key="8">
    <source>
        <dbReference type="EMBL" id="GBG28686.1"/>
    </source>
</evidence>
<dbReference type="EMBL" id="BEYU01000046">
    <property type="protein sequence ID" value="GBG28686.1"/>
    <property type="molecule type" value="Genomic_DNA"/>
</dbReference>
<dbReference type="InterPro" id="IPR007863">
    <property type="entry name" value="Peptidase_M16_C"/>
</dbReference>
<dbReference type="FunFam" id="3.30.830.10:FF:000008">
    <property type="entry name" value="Mitochondrial-processing peptidase subunit beta"/>
    <property type="match status" value="1"/>
</dbReference>
<dbReference type="FunCoup" id="A0A2R5GCH9">
    <property type="interactions" value="526"/>
</dbReference>
<dbReference type="Gene3D" id="3.30.830.10">
    <property type="entry name" value="Metalloenzyme, LuxS/M16 peptidase-like"/>
    <property type="match status" value="2"/>
</dbReference>
<evidence type="ECO:0000256" key="3">
    <source>
        <dbReference type="ARBA" id="ARBA00030006"/>
    </source>
</evidence>
<dbReference type="Proteomes" id="UP000241890">
    <property type="component" value="Unassembled WGS sequence"/>
</dbReference>
<dbReference type="PANTHER" id="PTHR11851:SF49">
    <property type="entry name" value="MITOCHONDRIAL-PROCESSING PEPTIDASE SUBUNIT ALPHA"/>
    <property type="match status" value="1"/>
</dbReference>
<dbReference type="AlphaFoldDB" id="A0A2R5GCH9"/>
<accession>A0A2R5GCH9</accession>